<reference evidence="1" key="1">
    <citation type="submission" date="2023-07" db="EMBL/GenBank/DDBJ databases">
        <title>Black Yeasts Isolated from many extreme environments.</title>
        <authorList>
            <person name="Coleine C."/>
            <person name="Stajich J.E."/>
            <person name="Selbmann L."/>
        </authorList>
    </citation>
    <scope>NUCLEOTIDE SEQUENCE</scope>
    <source>
        <strain evidence="1">CCFEE 5714</strain>
    </source>
</reference>
<evidence type="ECO:0000313" key="2">
    <source>
        <dbReference type="Proteomes" id="UP001281147"/>
    </source>
</evidence>
<name>A0ACC3MUW4_9PEZI</name>
<dbReference type="EMBL" id="JAUTXU010000142">
    <property type="protein sequence ID" value="KAK3704166.1"/>
    <property type="molecule type" value="Genomic_DNA"/>
</dbReference>
<organism evidence="1 2">
    <name type="scientific">Vermiconidia calcicola</name>
    <dbReference type="NCBI Taxonomy" id="1690605"/>
    <lineage>
        <taxon>Eukaryota</taxon>
        <taxon>Fungi</taxon>
        <taxon>Dikarya</taxon>
        <taxon>Ascomycota</taxon>
        <taxon>Pezizomycotina</taxon>
        <taxon>Dothideomycetes</taxon>
        <taxon>Dothideomycetidae</taxon>
        <taxon>Mycosphaerellales</taxon>
        <taxon>Extremaceae</taxon>
        <taxon>Vermiconidia</taxon>
    </lineage>
</organism>
<keyword evidence="2" id="KW-1185">Reference proteome</keyword>
<accession>A0ACC3MUW4</accession>
<comment type="caution">
    <text evidence="1">The sequence shown here is derived from an EMBL/GenBank/DDBJ whole genome shotgun (WGS) entry which is preliminary data.</text>
</comment>
<evidence type="ECO:0000313" key="1">
    <source>
        <dbReference type="EMBL" id="KAK3704166.1"/>
    </source>
</evidence>
<proteinExistence type="predicted"/>
<dbReference type="Proteomes" id="UP001281147">
    <property type="component" value="Unassembled WGS sequence"/>
</dbReference>
<sequence>MATAVSDWGLPTWKFIFNAGSQLHGADGPFLFGPESAVNNNTLALIVKDWYLGFVINLNPNSISNSGTPKPQWPQYHEGFTAMSINYTMIGAVRDADASSRCDFFHGQSYVVRN</sequence>
<gene>
    <name evidence="1" type="ORF">LTR37_014006</name>
</gene>
<protein>
    <submittedName>
        <fullName evidence="1">Uncharacterized protein</fullName>
    </submittedName>
</protein>